<proteinExistence type="predicted"/>
<evidence type="ECO:0000313" key="2">
    <source>
        <dbReference type="EMBL" id="GJS93156.1"/>
    </source>
</evidence>
<evidence type="ECO:0000313" key="3">
    <source>
        <dbReference type="Proteomes" id="UP001151760"/>
    </source>
</evidence>
<dbReference type="Gene3D" id="2.40.70.10">
    <property type="entry name" value="Acid Proteases"/>
    <property type="match status" value="1"/>
</dbReference>
<dbReference type="EMBL" id="BQNB010011636">
    <property type="protein sequence ID" value="GJS93156.1"/>
    <property type="molecule type" value="Genomic_DNA"/>
</dbReference>
<dbReference type="PANTHER" id="PTHR33067:SF9">
    <property type="entry name" value="RNA-DIRECTED DNA POLYMERASE"/>
    <property type="match status" value="1"/>
</dbReference>
<dbReference type="PANTHER" id="PTHR33067">
    <property type="entry name" value="RNA-DIRECTED DNA POLYMERASE-RELATED"/>
    <property type="match status" value="1"/>
</dbReference>
<dbReference type="Proteomes" id="UP001151760">
    <property type="component" value="Unassembled WGS sequence"/>
</dbReference>
<reference evidence="2" key="1">
    <citation type="journal article" date="2022" name="Int. J. Mol. Sci.">
        <title>Draft Genome of Tanacetum Coccineum: Genomic Comparison of Closely Related Tanacetum-Family Plants.</title>
        <authorList>
            <person name="Yamashiro T."/>
            <person name="Shiraishi A."/>
            <person name="Nakayama K."/>
            <person name="Satake H."/>
        </authorList>
    </citation>
    <scope>NUCLEOTIDE SEQUENCE</scope>
</reference>
<accession>A0ABQ4ZV42</accession>
<evidence type="ECO:0000256" key="1">
    <source>
        <dbReference type="SAM" id="MobiDB-lite"/>
    </source>
</evidence>
<keyword evidence="2" id="KW-0695">RNA-directed DNA polymerase</keyword>
<dbReference type="CDD" id="cd00303">
    <property type="entry name" value="retropepsin_like"/>
    <property type="match status" value="1"/>
</dbReference>
<gene>
    <name evidence="2" type="ORF">Tco_0800124</name>
</gene>
<reference evidence="2" key="2">
    <citation type="submission" date="2022-01" db="EMBL/GenBank/DDBJ databases">
        <authorList>
            <person name="Yamashiro T."/>
            <person name="Shiraishi A."/>
            <person name="Satake H."/>
            <person name="Nakayama K."/>
        </authorList>
    </citation>
    <scope>NUCLEOTIDE SEQUENCE</scope>
</reference>
<feature type="region of interest" description="Disordered" evidence="1">
    <location>
        <begin position="670"/>
        <end position="710"/>
    </location>
</feature>
<organism evidence="2 3">
    <name type="scientific">Tanacetum coccineum</name>
    <dbReference type="NCBI Taxonomy" id="301880"/>
    <lineage>
        <taxon>Eukaryota</taxon>
        <taxon>Viridiplantae</taxon>
        <taxon>Streptophyta</taxon>
        <taxon>Embryophyta</taxon>
        <taxon>Tracheophyta</taxon>
        <taxon>Spermatophyta</taxon>
        <taxon>Magnoliopsida</taxon>
        <taxon>eudicotyledons</taxon>
        <taxon>Gunneridae</taxon>
        <taxon>Pentapetalae</taxon>
        <taxon>asterids</taxon>
        <taxon>campanulids</taxon>
        <taxon>Asterales</taxon>
        <taxon>Asteraceae</taxon>
        <taxon>Asteroideae</taxon>
        <taxon>Anthemideae</taxon>
        <taxon>Anthemidinae</taxon>
        <taxon>Tanacetum</taxon>
    </lineage>
</organism>
<dbReference type="GO" id="GO:0003964">
    <property type="term" value="F:RNA-directed DNA polymerase activity"/>
    <property type="evidence" value="ECO:0007669"/>
    <property type="project" value="UniProtKB-KW"/>
</dbReference>
<name>A0ABQ4ZV42_9ASTR</name>
<sequence length="710" mass="80420">MRQRRWLELLSDYDCEIRYHPGKANVVADALSRKERSKPLRVRALVMTIGLNLPKQILSAQSKAIKEDNFINEDLHGMINKLEHRADGTLCLNKRSWIPCFGELRALIMHESHKTKYSIHWIGQYVPKDDDLEKLNETVLEGSSLKAWSATYNLENAMVRVRRTIHTLEYIIRRAYVLDIGKITLSVWAKVGDSQLTGPEIIHETTEKIVQIKIPNPIRPLSDKRVMSDREAQDVMILEAYDHTLPQKEKDSGSFTLHCFIHNFCFDKALVDLGASVSVIPFSTYTNLGLGILSHTRLTIELADRTIKQPRGIAENVLVRIGNFIFPIDFIILDIPEDDYVPLILVRPFLSIAHSKIDVYKRKFTLRVDEEKLVFKSIKLATSLIRMVFMLKDLDSKSKLIGEDNESFDLLYGFIVIDDEDVTRDVALGMPFFMKYALAIRKIDDMCASGVVDFRTWLGISLETITIGIKSLLEVTTIKEVIKNGNSAPKTTVMEGVEKVIPPTTVKGKAQKRLEVKARSTLMMGIPNEYQSKFNSIKDAKSLLEAIEKRFRGNAATKKTQRNLLKQHSQKDVNQKLLRSLSPEWNTHAVVWRNKLELETMSMDDLYNNLKVYEPEVKGTSSSNTSTQNMAFMSSNNFGSTNEADNTAHVVTSVSTQVSVSKPQIPRWSATTATREDTLPGNAELQETKKIGPGKAKKKKCAVETTTYNA</sequence>
<keyword evidence="3" id="KW-1185">Reference proteome</keyword>
<keyword evidence="2" id="KW-0548">Nucleotidyltransferase</keyword>
<keyword evidence="2" id="KW-0808">Transferase</keyword>
<dbReference type="InterPro" id="IPR021109">
    <property type="entry name" value="Peptidase_aspartic_dom_sf"/>
</dbReference>
<protein>
    <submittedName>
        <fullName evidence="2">Reverse transcriptase domain-containing protein</fullName>
    </submittedName>
</protein>
<comment type="caution">
    <text evidence="2">The sequence shown here is derived from an EMBL/GenBank/DDBJ whole genome shotgun (WGS) entry which is preliminary data.</text>
</comment>